<keyword evidence="3" id="KW-0449">Lipoprotein</keyword>
<feature type="signal peptide" evidence="2">
    <location>
        <begin position="1"/>
        <end position="21"/>
    </location>
</feature>
<dbReference type="PROSITE" id="PS51257">
    <property type="entry name" value="PROKAR_LIPOPROTEIN"/>
    <property type="match status" value="1"/>
</dbReference>
<keyword evidence="4" id="KW-1185">Reference proteome</keyword>
<dbReference type="AlphaFoldDB" id="A0A157SH06"/>
<dbReference type="OrthoDB" id="8637348at2"/>
<dbReference type="EMBL" id="LT546645">
    <property type="protein sequence ID" value="SAI69685.1"/>
    <property type="molecule type" value="Genomic_DNA"/>
</dbReference>
<sequence length="81" mass="8828">MNRYRHCLFTALVLMAGTVLAACAPASSRQPEPGYRSRSGPGAQGEAVSSGGQRLSIQAGEGETLNLPWFIRDTQHWINRQ</sequence>
<dbReference type="PATRIC" id="fig|123899.6.peg.1877"/>
<dbReference type="Proteomes" id="UP000076825">
    <property type="component" value="Chromosome 1"/>
</dbReference>
<accession>A0A157SH06</accession>
<name>A0A157SH06_9BORD</name>
<feature type="chain" id="PRO_5009816798" evidence="2">
    <location>
        <begin position="22"/>
        <end position="81"/>
    </location>
</feature>
<proteinExistence type="predicted"/>
<keyword evidence="2" id="KW-0732">Signal</keyword>
<evidence type="ECO:0000256" key="2">
    <source>
        <dbReference type="SAM" id="SignalP"/>
    </source>
</evidence>
<dbReference type="eggNOG" id="COG5461">
    <property type="taxonomic scope" value="Bacteria"/>
</dbReference>
<feature type="region of interest" description="Disordered" evidence="1">
    <location>
        <begin position="26"/>
        <end position="55"/>
    </location>
</feature>
<dbReference type="RefSeq" id="WP_063491842.1">
    <property type="nucleotide sequence ID" value="NZ_CP016340.1"/>
</dbReference>
<evidence type="ECO:0000313" key="4">
    <source>
        <dbReference type="Proteomes" id="UP000076825"/>
    </source>
</evidence>
<protein>
    <submittedName>
        <fullName evidence="3">Lipoprotein</fullName>
    </submittedName>
</protein>
<dbReference type="KEGG" id="btrm:SAMEA390648701888"/>
<dbReference type="GeneID" id="56590831"/>
<evidence type="ECO:0000256" key="1">
    <source>
        <dbReference type="SAM" id="MobiDB-lite"/>
    </source>
</evidence>
<gene>
    <name evidence="3" type="ORF">SAMEA3906487_01888</name>
</gene>
<evidence type="ECO:0000313" key="3">
    <source>
        <dbReference type="EMBL" id="SAI69685.1"/>
    </source>
</evidence>
<reference evidence="3 4" key="1">
    <citation type="submission" date="2016-04" db="EMBL/GenBank/DDBJ databases">
        <authorList>
            <consortium name="Pathogen Informatics"/>
        </authorList>
    </citation>
    <scope>NUCLEOTIDE SEQUENCE [LARGE SCALE GENOMIC DNA]</scope>
    <source>
        <strain evidence="3 4">H044680328</strain>
    </source>
</reference>
<dbReference type="STRING" id="123899.SAMEA3906487_01888"/>
<organism evidence="3 4">
    <name type="scientific">Bordetella trematum</name>
    <dbReference type="NCBI Taxonomy" id="123899"/>
    <lineage>
        <taxon>Bacteria</taxon>
        <taxon>Pseudomonadati</taxon>
        <taxon>Pseudomonadota</taxon>
        <taxon>Betaproteobacteria</taxon>
        <taxon>Burkholderiales</taxon>
        <taxon>Alcaligenaceae</taxon>
        <taxon>Bordetella</taxon>
    </lineage>
</organism>